<feature type="domain" description="AB hydrolase-1" evidence="1">
    <location>
        <begin position="5"/>
        <end position="209"/>
    </location>
</feature>
<name>A0ABX6YKU6_9MICO</name>
<dbReference type="InterPro" id="IPR029058">
    <property type="entry name" value="AB_hydrolase_fold"/>
</dbReference>
<evidence type="ECO:0000313" key="3">
    <source>
        <dbReference type="Proteomes" id="UP000662814"/>
    </source>
</evidence>
<keyword evidence="3" id="KW-1185">Reference proteome</keyword>
<dbReference type="Gene3D" id="3.40.50.1820">
    <property type="entry name" value="alpha/beta hydrolase"/>
    <property type="match status" value="1"/>
</dbReference>
<evidence type="ECO:0000259" key="1">
    <source>
        <dbReference type="Pfam" id="PF12697"/>
    </source>
</evidence>
<protein>
    <recommendedName>
        <fullName evidence="1">AB hydrolase-1 domain-containing protein</fullName>
    </recommendedName>
</protein>
<accession>A0ABX6YKU6</accession>
<organism evidence="2 3">
    <name type="scientific">Paramicrobacterium chengjingii</name>
    <dbReference type="NCBI Taxonomy" id="2769067"/>
    <lineage>
        <taxon>Bacteria</taxon>
        <taxon>Bacillati</taxon>
        <taxon>Actinomycetota</taxon>
        <taxon>Actinomycetes</taxon>
        <taxon>Micrococcales</taxon>
        <taxon>Microbacteriaceae</taxon>
        <taxon>Paramicrobacterium</taxon>
    </lineage>
</organism>
<dbReference type="SUPFAM" id="SSF53474">
    <property type="entry name" value="alpha/beta-Hydrolases"/>
    <property type="match status" value="1"/>
</dbReference>
<reference evidence="2 3" key="1">
    <citation type="submission" date="2020-12" db="EMBL/GenBank/DDBJ databases">
        <title>Microbacterium sp. HY060.</title>
        <authorList>
            <person name="Zhou J."/>
        </authorList>
    </citation>
    <scope>NUCLEOTIDE SEQUENCE [LARGE SCALE GENOMIC DNA]</scope>
    <source>
        <strain evidence="2 3">HY60</strain>
    </source>
</reference>
<evidence type="ECO:0000313" key="2">
    <source>
        <dbReference type="EMBL" id="QPZ39031.1"/>
    </source>
</evidence>
<dbReference type="Pfam" id="PF12697">
    <property type="entry name" value="Abhydrolase_6"/>
    <property type="match status" value="1"/>
</dbReference>
<dbReference type="EMBL" id="CP061169">
    <property type="protein sequence ID" value="QPZ39031.1"/>
    <property type="molecule type" value="Genomic_DNA"/>
</dbReference>
<dbReference type="Proteomes" id="UP000662814">
    <property type="component" value="Chromosome"/>
</dbReference>
<proteinExistence type="predicted"/>
<dbReference type="RefSeq" id="WP_166984895.1">
    <property type="nucleotide sequence ID" value="NZ_CP061169.1"/>
</dbReference>
<dbReference type="InterPro" id="IPR000073">
    <property type="entry name" value="AB_hydrolase_1"/>
</dbReference>
<sequence>MTSPVLFISGAGLQTWVWDDVRQSLGTESAVAETPRHEGATLADAAVAALEFAPWPHFTVVAHSLGGTIATRMLPLAADRIDAVLGVAALFPKPGTSYAANLPIPARWVLPIALRLTGTRPPDSAIRSSLGTGLDENTTDRLVEGFEPEPRGLYLDKTVDTSFPSRCGYVSTSADIELPASAQAASAARIGARWTASLPTAHLPMLEDSMALTAGIRRFLDV</sequence>
<gene>
    <name evidence="2" type="ORF">HCR76_02750</name>
</gene>